<sequence>MNKIIKSGAAALMLSGLMSAPFSLQAAIPGISGTSFNLEAKANFISTPDGGVSYMWMYGVVGQPVPQYPGPTLILQEGPAGNDTVITVTLTNNLSGEPGEMPISFTAPGLNVYCTDCPDGPAGSVAPGATQTYQFIIKRPGTYTYYSDYRTDLGVAMGLTGAIVIRPDGFAHIDNPNAPVPMSGATQKAYPSNQTVYDHEYLVFATDLDADYHQIVRGTGEQDWETCLNLGQTSCASQEEKIVALTEALRNITQTTPGGRFIEGFFPEYWFINGRAAFDNFQGNNLPWLPTQPYSGISQTHPGQTSLVRYVAGGRQVHPFHPHGDESAIVAVDGRIAHASNTNAVTNPGGAAPNLQWREYTIDQIPGQTVDVTWNWMPKGMGFDVYGNAAADYASVVCTPGEPDDVFQPFVDDPLCIVDAADRGVPLPTSQPPLSDLAFGGFWSGSPFLGKFGTLPPGEGGLNANGGLAMIWHSHREKELINKDVFPGGYLSIMMVEPFEDPDGNTVTIPRGSCFDSNNGSGC</sequence>
<dbReference type="InterPro" id="IPR008972">
    <property type="entry name" value="Cupredoxin"/>
</dbReference>
<gene>
    <name evidence="3" type="ORF">KME65_19410</name>
</gene>
<evidence type="ECO:0000313" key="3">
    <source>
        <dbReference type="EMBL" id="MBT2991134.1"/>
    </source>
</evidence>
<evidence type="ECO:0000256" key="1">
    <source>
        <dbReference type="SAM" id="SignalP"/>
    </source>
</evidence>
<dbReference type="Pfam" id="PF07732">
    <property type="entry name" value="Cu-oxidase_3"/>
    <property type="match status" value="1"/>
</dbReference>
<evidence type="ECO:0000313" key="4">
    <source>
        <dbReference type="Proteomes" id="UP000770889"/>
    </source>
</evidence>
<dbReference type="AlphaFoldDB" id="A0A944MEE0"/>
<reference evidence="3 4" key="1">
    <citation type="submission" date="2021-05" db="EMBL/GenBank/DDBJ databases">
        <title>Genetic and Functional Diversity in Clade A Lucinid endosymbionts from the Bahamas.</title>
        <authorList>
            <person name="Giani N.M."/>
            <person name="Engel A.S."/>
            <person name="Campbell B.J."/>
        </authorList>
    </citation>
    <scope>NUCLEOTIDE SEQUENCE [LARGE SCALE GENOMIC DNA]</scope>
    <source>
        <strain evidence="3">LUC16012Gg_MoonRockCtena</strain>
    </source>
</reference>
<feature type="chain" id="PRO_5037854835" evidence="1">
    <location>
        <begin position="27"/>
        <end position="523"/>
    </location>
</feature>
<feature type="domain" description="Plastocyanin-like" evidence="2">
    <location>
        <begin position="67"/>
        <end position="168"/>
    </location>
</feature>
<organism evidence="3 4">
    <name type="scientific">Candidatus Thiodiazotropha taylori</name>
    <dbReference type="NCBI Taxonomy" id="2792791"/>
    <lineage>
        <taxon>Bacteria</taxon>
        <taxon>Pseudomonadati</taxon>
        <taxon>Pseudomonadota</taxon>
        <taxon>Gammaproteobacteria</taxon>
        <taxon>Chromatiales</taxon>
        <taxon>Sedimenticolaceae</taxon>
        <taxon>Candidatus Thiodiazotropha</taxon>
    </lineage>
</organism>
<evidence type="ECO:0000259" key="2">
    <source>
        <dbReference type="Pfam" id="PF07732"/>
    </source>
</evidence>
<accession>A0A944MEE0</accession>
<proteinExistence type="predicted"/>
<dbReference type="SUPFAM" id="SSF49503">
    <property type="entry name" value="Cupredoxins"/>
    <property type="match status" value="2"/>
</dbReference>
<name>A0A944MEE0_9GAMM</name>
<dbReference type="Gene3D" id="2.60.40.420">
    <property type="entry name" value="Cupredoxins - blue copper proteins"/>
    <property type="match status" value="1"/>
</dbReference>
<dbReference type="GO" id="GO:0005507">
    <property type="term" value="F:copper ion binding"/>
    <property type="evidence" value="ECO:0007669"/>
    <property type="project" value="InterPro"/>
</dbReference>
<dbReference type="InterPro" id="IPR011707">
    <property type="entry name" value="Cu-oxidase-like_N"/>
</dbReference>
<protein>
    <submittedName>
        <fullName evidence="3">Multicopper oxidase domain-containing protein</fullName>
    </submittedName>
</protein>
<dbReference type="EMBL" id="JAHHGM010000027">
    <property type="protein sequence ID" value="MBT2991134.1"/>
    <property type="molecule type" value="Genomic_DNA"/>
</dbReference>
<keyword evidence="1" id="KW-0732">Signal</keyword>
<comment type="caution">
    <text evidence="3">The sequence shown here is derived from an EMBL/GenBank/DDBJ whole genome shotgun (WGS) entry which is preliminary data.</text>
</comment>
<dbReference type="Proteomes" id="UP000770889">
    <property type="component" value="Unassembled WGS sequence"/>
</dbReference>
<feature type="signal peptide" evidence="1">
    <location>
        <begin position="1"/>
        <end position="26"/>
    </location>
</feature>